<proteinExistence type="predicted"/>
<feature type="compositionally biased region" description="Polar residues" evidence="1">
    <location>
        <begin position="94"/>
        <end position="119"/>
    </location>
</feature>
<evidence type="ECO:0000313" key="2">
    <source>
        <dbReference type="EMBL" id="KAE8382202.1"/>
    </source>
</evidence>
<reference evidence="2 3" key="1">
    <citation type="submission" date="2019-04" db="EMBL/GenBank/DDBJ databases">
        <title>Friends and foes A comparative genomics studyof 23 Aspergillus species from section Flavi.</title>
        <authorList>
            <consortium name="DOE Joint Genome Institute"/>
            <person name="Kjaerbolling I."/>
            <person name="Vesth T."/>
            <person name="Frisvad J.C."/>
            <person name="Nybo J.L."/>
            <person name="Theobald S."/>
            <person name="Kildgaard S."/>
            <person name="Isbrandt T."/>
            <person name="Kuo A."/>
            <person name="Sato A."/>
            <person name="Lyhne E.K."/>
            <person name="Kogle M.E."/>
            <person name="Wiebenga A."/>
            <person name="Kun R.S."/>
            <person name="Lubbers R.J."/>
            <person name="Makela M.R."/>
            <person name="Barry K."/>
            <person name="Chovatia M."/>
            <person name="Clum A."/>
            <person name="Daum C."/>
            <person name="Haridas S."/>
            <person name="He G."/>
            <person name="LaButti K."/>
            <person name="Lipzen A."/>
            <person name="Mondo S."/>
            <person name="Riley R."/>
            <person name="Salamov A."/>
            <person name="Simmons B.A."/>
            <person name="Magnuson J.K."/>
            <person name="Henrissat B."/>
            <person name="Mortensen U.H."/>
            <person name="Larsen T.O."/>
            <person name="Devries R.P."/>
            <person name="Grigoriev I.V."/>
            <person name="Machida M."/>
            <person name="Baker S.E."/>
            <person name="Andersen M.R."/>
        </authorList>
    </citation>
    <scope>NUCLEOTIDE SEQUENCE [LARGE SCALE GENOMIC DNA]</scope>
    <source>
        <strain evidence="2 3">IBT 29228</strain>
    </source>
</reference>
<sequence>MGCIPLCSPIGPLALSFLVSRIARHGSFSYRSKRQSRWFQVRTSRLTGLTISIYIYAPEIPRTLSLVSSPKTNSIHAQYQKRMPTAPCTITTLPNSHSFQVPNQKNKQITTPQQNSNEKGGQKSHLPRYRAPKPTIRNANCRLTKCNPITTNPYPA</sequence>
<feature type="region of interest" description="Disordered" evidence="1">
    <location>
        <begin position="94"/>
        <end position="134"/>
    </location>
</feature>
<dbReference type="EMBL" id="ML736164">
    <property type="protein sequence ID" value="KAE8382202.1"/>
    <property type="molecule type" value="Genomic_DNA"/>
</dbReference>
<evidence type="ECO:0000256" key="1">
    <source>
        <dbReference type="SAM" id="MobiDB-lite"/>
    </source>
</evidence>
<organism evidence="2 3">
    <name type="scientific">Aspergillus bertholletiae</name>
    <dbReference type="NCBI Taxonomy" id="1226010"/>
    <lineage>
        <taxon>Eukaryota</taxon>
        <taxon>Fungi</taxon>
        <taxon>Dikarya</taxon>
        <taxon>Ascomycota</taxon>
        <taxon>Pezizomycotina</taxon>
        <taxon>Eurotiomycetes</taxon>
        <taxon>Eurotiomycetidae</taxon>
        <taxon>Eurotiales</taxon>
        <taxon>Aspergillaceae</taxon>
        <taxon>Aspergillus</taxon>
        <taxon>Aspergillus subgen. Circumdati</taxon>
    </lineage>
</organism>
<accession>A0A5N7BK78</accession>
<name>A0A5N7BK78_9EURO</name>
<dbReference type="Proteomes" id="UP000326198">
    <property type="component" value="Unassembled WGS sequence"/>
</dbReference>
<evidence type="ECO:0000313" key="3">
    <source>
        <dbReference type="Proteomes" id="UP000326198"/>
    </source>
</evidence>
<dbReference type="AlphaFoldDB" id="A0A5N7BK78"/>
<protein>
    <submittedName>
        <fullName evidence="2">Uncharacterized protein</fullName>
    </submittedName>
</protein>
<keyword evidence="3" id="KW-1185">Reference proteome</keyword>
<gene>
    <name evidence="2" type="ORF">BDV26DRAFT_254069</name>
</gene>